<dbReference type="InterPro" id="IPR003961">
    <property type="entry name" value="FN3_dom"/>
</dbReference>
<sequence>MNNDCSNIAIAYAQRNELAFFHTPPPRYTPQSPYPAANHAAQKTVAYTQQQLNMRRKAEILKYKSHQQNTKTKSLTQKEQWALLARGNSSQPVNTDLPACPSNPYAPTWTTACDVPGPPMQLYYDPAVPLYNYLNASINNASYSGIPDENRVPYYLYSRNELLYTNPTAASYIFADVSNVPPSSVFYPNKSLQTRTSSLGNLVTTKYMEPGTLTLSLVVPIGLWVAGSVGEGVLNTDICPDDETPAWMSDPSFSPHVDSSYGPLDYVNGCYQKLPGVFQPSDGFVMHILHAAEMQQLYQTPVSLGVNLSGVPVMLKTPPTIRTSLISPGVAVPGQQTIQFADVSFAPYTLEPGQFYGIQYVGNLVIDNLQIDVQPEQVYDLTITMNYMYDYPLSTQFDYLQTGLFFNLSPQNQNAADGLTFASTPPPFVGGNMSTYSPDSIVATTTPTLTNFAFGNVGLNYVNIVGIVGNFDTYTLYRTDISGQNPGGPVLATHEFRQLTSDTFLDASLNPYTTYTYRIMPTFRGLNGSVFTIGTVVTQNVQIAATLDLSSVTTSSVSIVNITGNFTEYTVYRDVSNQDGTTSKTTLSGLRASTFTDQGLTPGATYTYAIQGYITNTPGPRISLGTVTTYYPRVTNAFYRLISNTSVVLDITGVYDYVNIVRNGFPSQVYRQQLPTKVDPITGDLSFIQFSDININTSTTYLPNGYILGQNYTYSVQPVLTDQQGRTILGTTYTLPTILIPTTALAVTIGPITITATSSSFILSNYQDYYYVSVAQIRDGVVGPAVTQPVSAVLYRDPGSAFSASSIYAYSIVPYNNLDIPGNTFTSINACPTATVSIQIASITTSSVLFQFVDLGGNRNNFKSVTVVKNNVTLTTLPLGTISYTDTLANSNTFIDYVFSYTFIPYNILNTPGITYNSGKIAPLATTFFERYVDISRNVLSFTLQPTNTFSYVVVQPYIVKEGVSSIYNSPTTLSLGSYLYRDIYNLNHTNVFFPIYSYYFTVLPYNSIKEANHQSLVTTYPVSPPAIVAFVNYNNGQTYCANDVYASIIINYDYTTYYDTSDNTNHSNLYVSVAEVSGGVLDMYLRQPPGATSVTYTGLLSYVVYQFNLSPFNVLDQSGALVVTPPFSPQSQLTPGVISNNDTDISMSFDASSAFASLTVTRITDGVYGASFETVANVPYFVDPSDVFFAARAYSYYVASYNAIGLPGDSWTTPRVSPRATVAISPVGIGVTEASFSFLDVTAFYYVTVAYSVNAQPWLSVPNTPFYASAGPLYINLQAFTADSSYVFQLTPYNAVAAANTPAIIQSEVVSPPATVTVSPLSITNYDLSFVFLNRTTYYSTQVARIDGGHLGPYVLFPHGTSFLNIQPLGTSGNELFYADVSYAFSILPYNALDVPNTSALLTTPPASPAAVVTTTPVFITNQDCSFVITNVPSRLFYYISVTRLAGSKYVNTTTLPPGTTEYHDPSLVFTADTSYQYVITPYNVLDQSNVVTGQIIQTVSPVAVVSVDHVDISYTDASFAFTGLIQKPFYYVAVTRLVRGNPVDTATLPPGSTYYVDPSNVFTADTSYAYQIVPYNAVKSANLAATVITAPVSPVSAVITSSISITPADASMTFLNPTGFYSLSVARYINGTLTLPYVALPLGTYLYDDPNPTPGATTKFVAANSYAYSVATFNAVKEPGFVTRTPPASPAATVAFNTFATVTATTMTFLYQGTPGPDSYYYVGIARYIKGQFKDTAKQPPASISYTDPSGLFYADISYQYVITPYNAVDASNTAATVRSTIVSAPAVVSVSALSISGDDVSFSFTNLAARQFYDVSLGRLVQGRLLGGSYTRVPYGTQVYLDPSSVFTADLSYQYVITPYNVLGQANLVATIYTNTDSPRATIAFGQFNTVSYTQMRFTCLYGPTRYYLFSVRRLVNAAWLDTYNVKQPVAATVYTDPSATFTADSSYAYYVAPYNAVNFPNALSVFTTPAVSPVAVTTLGSFIAVSYSAITFSLQNPTSFYYTSIGRVAPGDAKYPAAATTSVLQPPHSMTYSDPSPPFFAYLSYTYTVTPFNGVGTPGATVQTATVSPPADASFYSYSSLQTNSLKVQFTYSTSYEYLQVAEVSGGVVGPFTAFRVPGGPGGDVSFVDTGLWPRYIYSYLAVPYNALDVSNGMRGTPNISPTAYVADTSFIAVSATTLSFAYNQATDLTFYDVSVARITNGVYRSYQSISHGTTPRIYTDTAIFDASSVYRYSVMPYNGISVRGQETVTAAVSPPAQVTLSTPVVTTTAITLNYGYTLGAGVSFRYVTIDEWINGNLSATVQVPVGVMTYTFSPRTANNVYQYYVNPVNGMGNTGTPVQTAQLSPIPVVPTVTYGLTTPTYFVLNFANPSVCSYMAITRITDGTPAQQAQNSTANASSFTDFGTFVTSSQYSYNIQPFNALTAPGATYTTTPTNLVNATVTFNAAAGYVVSLTSIAFSFLSAVTFSYVSVTPIVNGTASTTPVKLAVGVTNYTDTANAPFNSDNSYCYLLTPYNTYGNPTLITAITTPTITSQATISSTSFLAVTNTNIGVSYSAGTSRYYYVTVTRYINGAKDSLGEVRQPIRATNYYDPSGPFYANTKYHYQFLPYNAIDSSNLASSITTAQVSPPAAATFLGYTGKDVTSVTVNFGPVAAGYQYLQVATITNSAQGSYQKLSNGATSVFYGGLSPLARYQFTVVPYNALDSPNNFGQFSTPAISPYPYLTGVNITVTANTSITINWGTPTSFYNVSVTSIINGVLNTFSTPLAANVSTYNDPGNYFYGDTSYAYVLTPYNIMGDPGVPVITTPVSAYATLIATAVAITNRSASFTMTNIRDFYTVSVTPYVNGTVVPGSATVVGPGVATYNDTRPLFTADNSYAYTLIPANRLGTANPAATVVTPPVSPDASAAQILGYVTTTNAAIAFTYATAGLCYYVAVTRIVNGTLTAATTTQPPATNQYTDTGTFTADTSYAYQVAPYNAVYRINTASAVIVRTTAVSPDASAPLFQGFTTTTNATMAFTYATVGLCYYVQMTRVVKGTLTAVTTVQPPGAVQYTDPSSGIFTADTSYAYQITPYNAVYRINPAATVRTPPASPPATVTIGSLSVSSNTISFPWLNTTSFYQVSVTRLINAAVVDTATYTGEGTGTYTDPSNAFTADSSYAYVLTPYNAVGGLGTRYTTTPVSPAATITLGVVSVSATDISFSVVNPTSFYTWSVDKYVRGSLNVGGTVTMPPWSLVYVDPNTVFTADTSYAYQVTPYNAVGVAGTPAITVPVSPPASVQIGPVSASTTDVSFGFVNPTSFYQVAVARMMEGVIYDSDYTLLPPGTTIYVDPSDAFIGNVAYSYALIPYNAVGVAGPTVITPTFQAGINSAVSSQFCNVVDITGLTMYLPFDFITDTVLPSYVPAFNSVIDTTDLTMYYGFDV</sequence>
<organism evidence="2">
    <name type="scientific">viral metagenome</name>
    <dbReference type="NCBI Taxonomy" id="1070528"/>
    <lineage>
        <taxon>unclassified sequences</taxon>
        <taxon>metagenomes</taxon>
        <taxon>organismal metagenomes</taxon>
    </lineage>
</organism>
<dbReference type="Gene3D" id="2.60.40.10">
    <property type="entry name" value="Immunoglobulins"/>
    <property type="match status" value="1"/>
</dbReference>
<evidence type="ECO:0000259" key="1">
    <source>
        <dbReference type="PROSITE" id="PS50853"/>
    </source>
</evidence>
<dbReference type="EMBL" id="MN738881">
    <property type="protein sequence ID" value="QHT29742.1"/>
    <property type="molecule type" value="Genomic_DNA"/>
</dbReference>
<reference evidence="2" key="1">
    <citation type="journal article" date="2020" name="Nature">
        <title>Giant virus diversity and host interactions through global metagenomics.</title>
        <authorList>
            <person name="Schulz F."/>
            <person name="Roux S."/>
            <person name="Paez-Espino D."/>
            <person name="Jungbluth S."/>
            <person name="Walsh D.A."/>
            <person name="Denef V.J."/>
            <person name="McMahon K.D."/>
            <person name="Konstantinidis K.T."/>
            <person name="Eloe-Fadrosh E.A."/>
            <person name="Kyrpides N.C."/>
            <person name="Woyke T."/>
        </authorList>
    </citation>
    <scope>NUCLEOTIDE SEQUENCE</scope>
    <source>
        <strain evidence="2">GVMAG-M-3300009068-24</strain>
    </source>
</reference>
<dbReference type="InterPro" id="IPR013783">
    <property type="entry name" value="Ig-like_fold"/>
</dbReference>
<evidence type="ECO:0000313" key="2">
    <source>
        <dbReference type="EMBL" id="QHT29742.1"/>
    </source>
</evidence>
<name>A0A6C0ELZ6_9ZZZZ</name>
<protein>
    <recommendedName>
        <fullName evidence="1">Fibronectin type-III domain-containing protein</fullName>
    </recommendedName>
</protein>
<dbReference type="PROSITE" id="PS50853">
    <property type="entry name" value="FN3"/>
    <property type="match status" value="1"/>
</dbReference>
<proteinExistence type="predicted"/>
<feature type="domain" description="Fibronectin type-III" evidence="1">
    <location>
        <begin position="537"/>
        <end position="632"/>
    </location>
</feature>
<accession>A0A6C0ELZ6</accession>